<keyword evidence="2" id="KW-1185">Reference proteome</keyword>
<dbReference type="InterPro" id="IPR006616">
    <property type="entry name" value="DM9_repeat"/>
</dbReference>
<evidence type="ECO:0000313" key="2">
    <source>
        <dbReference type="Proteomes" id="UP001162162"/>
    </source>
</evidence>
<name>A0AAV8YY84_9CUCU</name>
<dbReference type="AlphaFoldDB" id="A0AAV8YY84"/>
<proteinExistence type="predicted"/>
<dbReference type="Pfam" id="PF11901">
    <property type="entry name" value="DM9"/>
    <property type="match status" value="1"/>
</dbReference>
<organism evidence="1 2">
    <name type="scientific">Aromia moschata</name>
    <dbReference type="NCBI Taxonomy" id="1265417"/>
    <lineage>
        <taxon>Eukaryota</taxon>
        <taxon>Metazoa</taxon>
        <taxon>Ecdysozoa</taxon>
        <taxon>Arthropoda</taxon>
        <taxon>Hexapoda</taxon>
        <taxon>Insecta</taxon>
        <taxon>Pterygota</taxon>
        <taxon>Neoptera</taxon>
        <taxon>Endopterygota</taxon>
        <taxon>Coleoptera</taxon>
        <taxon>Polyphaga</taxon>
        <taxon>Cucujiformia</taxon>
        <taxon>Chrysomeloidea</taxon>
        <taxon>Cerambycidae</taxon>
        <taxon>Cerambycinae</taxon>
        <taxon>Callichromatini</taxon>
        <taxon>Aromia</taxon>
    </lineage>
</organism>
<dbReference type="EMBL" id="JAPWTK010000029">
    <property type="protein sequence ID" value="KAJ8956523.1"/>
    <property type="molecule type" value="Genomic_DNA"/>
</dbReference>
<dbReference type="SMART" id="SM00696">
    <property type="entry name" value="DM9"/>
    <property type="match status" value="2"/>
</dbReference>
<dbReference type="PANTHER" id="PTHR31649:SF10">
    <property type="entry name" value="IP19903P-RELATED"/>
    <property type="match status" value="1"/>
</dbReference>
<reference evidence="1" key="1">
    <citation type="journal article" date="2023" name="Insect Mol. Biol.">
        <title>Genome sequencing provides insights into the evolution of gene families encoding plant cell wall-degrading enzymes in longhorned beetles.</title>
        <authorList>
            <person name="Shin N.R."/>
            <person name="Okamura Y."/>
            <person name="Kirsch R."/>
            <person name="Pauchet Y."/>
        </authorList>
    </citation>
    <scope>NUCLEOTIDE SEQUENCE</scope>
    <source>
        <strain evidence="1">AMC_N1</strain>
    </source>
</reference>
<protein>
    <submittedName>
        <fullName evidence="1">Uncharacterized protein</fullName>
    </submittedName>
</protein>
<dbReference type="PANTHER" id="PTHR31649">
    <property type="entry name" value="AGAP009604-PA"/>
    <property type="match status" value="1"/>
</dbReference>
<evidence type="ECO:0000313" key="1">
    <source>
        <dbReference type="EMBL" id="KAJ8956523.1"/>
    </source>
</evidence>
<dbReference type="Proteomes" id="UP001162162">
    <property type="component" value="Unassembled WGS sequence"/>
</dbReference>
<accession>A0AAV8YY84</accession>
<sequence>MAAYYWVDTVARGGIPTTALHGGVDIDGHQIYVGRAFHDGDWIPAKVIPGKYVAYVAYNGEEIAKDNFQVLCEQRFDWVPNSGGHIPPDAVEGGRTSDGEPLYIGRVEHEGSTTVGKVHPSHGVLYIPFDGKEVGYPNYEILVLRA</sequence>
<comment type="caution">
    <text evidence="1">The sequence shown here is derived from an EMBL/GenBank/DDBJ whole genome shotgun (WGS) entry which is preliminary data.</text>
</comment>
<gene>
    <name evidence="1" type="ORF">NQ318_019243</name>
</gene>